<gene>
    <name evidence="2" type="ORF">METZ01_LOCUS20614</name>
</gene>
<dbReference type="Gene3D" id="3.10.450.50">
    <property type="match status" value="1"/>
</dbReference>
<dbReference type="InterPro" id="IPR032710">
    <property type="entry name" value="NTF2-like_dom_sf"/>
</dbReference>
<name>A0A381PLE6_9ZZZZ</name>
<dbReference type="InterPro" id="IPR037401">
    <property type="entry name" value="SnoaL-like"/>
</dbReference>
<dbReference type="SUPFAM" id="SSF54427">
    <property type="entry name" value="NTF2-like"/>
    <property type="match status" value="1"/>
</dbReference>
<organism evidence="2">
    <name type="scientific">marine metagenome</name>
    <dbReference type="NCBI Taxonomy" id="408172"/>
    <lineage>
        <taxon>unclassified sequences</taxon>
        <taxon>metagenomes</taxon>
        <taxon>ecological metagenomes</taxon>
    </lineage>
</organism>
<dbReference type="AlphaFoldDB" id="A0A381PLE6"/>
<sequence length="158" mass="17929">MPDLETRLRRLEDIEEIKQLKAKYCRFCDEGYDPDGIASLFTENGVWDGGRTFGLAEGRVAIRKHFEGAGSRISIARHQVMNPIIEVTNESASGHWLLFQPCTDASSGQAVWLAATYTDQYEKVDGRWLISHLSIDVAFFSPYEKGWAEQQFLDGRKP</sequence>
<reference evidence="2" key="1">
    <citation type="submission" date="2018-05" db="EMBL/GenBank/DDBJ databases">
        <authorList>
            <person name="Lanie J.A."/>
            <person name="Ng W.-L."/>
            <person name="Kazmierczak K.M."/>
            <person name="Andrzejewski T.M."/>
            <person name="Davidsen T.M."/>
            <person name="Wayne K.J."/>
            <person name="Tettelin H."/>
            <person name="Glass J.I."/>
            <person name="Rusch D."/>
            <person name="Podicherti R."/>
            <person name="Tsui H.-C.T."/>
            <person name="Winkler M.E."/>
        </authorList>
    </citation>
    <scope>NUCLEOTIDE SEQUENCE</scope>
</reference>
<dbReference type="Pfam" id="PF13577">
    <property type="entry name" value="SnoaL_4"/>
    <property type="match status" value="1"/>
</dbReference>
<evidence type="ECO:0000259" key="1">
    <source>
        <dbReference type="Pfam" id="PF13577"/>
    </source>
</evidence>
<protein>
    <recommendedName>
        <fullName evidence="1">SnoaL-like domain-containing protein</fullName>
    </recommendedName>
</protein>
<proteinExistence type="predicted"/>
<dbReference type="EMBL" id="UINC01001020">
    <property type="protein sequence ID" value="SUZ67760.1"/>
    <property type="molecule type" value="Genomic_DNA"/>
</dbReference>
<accession>A0A381PLE6</accession>
<dbReference type="CDD" id="cd00531">
    <property type="entry name" value="NTF2_like"/>
    <property type="match status" value="1"/>
</dbReference>
<feature type="domain" description="SnoaL-like" evidence="1">
    <location>
        <begin position="9"/>
        <end position="133"/>
    </location>
</feature>
<evidence type="ECO:0000313" key="2">
    <source>
        <dbReference type="EMBL" id="SUZ67760.1"/>
    </source>
</evidence>